<accession>A0ABP9C3Y6</accession>
<dbReference type="RefSeq" id="WP_200171277.1">
    <property type="nucleotide sequence ID" value="NZ_BAABKQ010000001.1"/>
</dbReference>
<evidence type="ECO:0000313" key="2">
    <source>
        <dbReference type="EMBL" id="GAA4802674.1"/>
    </source>
</evidence>
<dbReference type="GO" id="GO:0016787">
    <property type="term" value="F:hydrolase activity"/>
    <property type="evidence" value="ECO:0007669"/>
    <property type="project" value="UniProtKB-KW"/>
</dbReference>
<organism evidence="2 3">
    <name type="scientific">Tomitella cavernea</name>
    <dbReference type="NCBI Taxonomy" id="1387982"/>
    <lineage>
        <taxon>Bacteria</taxon>
        <taxon>Bacillati</taxon>
        <taxon>Actinomycetota</taxon>
        <taxon>Actinomycetes</taxon>
        <taxon>Mycobacteriales</taxon>
        <taxon>Tomitella</taxon>
    </lineage>
</organism>
<sequence>MERTQLVSAVDGLTLQAYRWPAENPKATVQLAHGLAEHAQRYDRLARTLVAAGYDVWAHDHRGHGASMNDAVPHGGFGDAGWGGLIADVIQVSGVVAGAVPGVPHFLVGHSMGSFASQFVLLDHSTDYAGVALSGTTALDIAAAAMPEPGSAAAENANLDAYNAGFEGDTGYEWLSRDAEEVAKYVADPLCGFDVQPDLLPSIFGASGPTGDPDVLSGISPDVAILVVSGEDDPLAGKGYMPTTVADRYRSAGVKDVELEIYPGARHEIFNETNRDEVTKRLMSWLDARA</sequence>
<comment type="caution">
    <text evidence="2">The sequence shown here is derived from an EMBL/GenBank/DDBJ whole genome shotgun (WGS) entry which is preliminary data.</text>
</comment>
<feature type="domain" description="Serine aminopeptidase S33" evidence="1">
    <location>
        <begin position="24"/>
        <end position="274"/>
    </location>
</feature>
<proteinExistence type="predicted"/>
<keyword evidence="3" id="KW-1185">Reference proteome</keyword>
<dbReference type="Proteomes" id="UP001500839">
    <property type="component" value="Unassembled WGS sequence"/>
</dbReference>
<dbReference type="EMBL" id="BAABKQ010000001">
    <property type="protein sequence ID" value="GAA4802674.1"/>
    <property type="molecule type" value="Genomic_DNA"/>
</dbReference>
<protein>
    <submittedName>
        <fullName evidence="2">Alpha/beta hydrolase</fullName>
    </submittedName>
</protein>
<evidence type="ECO:0000313" key="3">
    <source>
        <dbReference type="Proteomes" id="UP001500839"/>
    </source>
</evidence>
<dbReference type="InterPro" id="IPR022742">
    <property type="entry name" value="Hydrolase_4"/>
</dbReference>
<name>A0ABP9C3Y6_9ACTN</name>
<evidence type="ECO:0000259" key="1">
    <source>
        <dbReference type="Pfam" id="PF12146"/>
    </source>
</evidence>
<reference evidence="3" key="1">
    <citation type="journal article" date="2019" name="Int. J. Syst. Evol. Microbiol.">
        <title>The Global Catalogue of Microorganisms (GCM) 10K type strain sequencing project: providing services to taxonomists for standard genome sequencing and annotation.</title>
        <authorList>
            <consortium name="The Broad Institute Genomics Platform"/>
            <consortium name="The Broad Institute Genome Sequencing Center for Infectious Disease"/>
            <person name="Wu L."/>
            <person name="Ma J."/>
        </authorList>
    </citation>
    <scope>NUCLEOTIDE SEQUENCE [LARGE SCALE GENOMIC DNA]</scope>
    <source>
        <strain evidence="3">JCM 18542</strain>
    </source>
</reference>
<gene>
    <name evidence="2" type="ORF">GCM10023353_00890</name>
</gene>
<dbReference type="SUPFAM" id="SSF53474">
    <property type="entry name" value="alpha/beta-Hydrolases"/>
    <property type="match status" value="1"/>
</dbReference>
<dbReference type="Gene3D" id="3.40.50.1820">
    <property type="entry name" value="alpha/beta hydrolase"/>
    <property type="match status" value="1"/>
</dbReference>
<dbReference type="InterPro" id="IPR029058">
    <property type="entry name" value="AB_hydrolase_fold"/>
</dbReference>
<dbReference type="Pfam" id="PF12146">
    <property type="entry name" value="Hydrolase_4"/>
    <property type="match status" value="1"/>
</dbReference>
<dbReference type="PANTHER" id="PTHR11614">
    <property type="entry name" value="PHOSPHOLIPASE-RELATED"/>
    <property type="match status" value="1"/>
</dbReference>
<dbReference type="InterPro" id="IPR051044">
    <property type="entry name" value="MAG_DAG_Lipase"/>
</dbReference>
<keyword evidence="2" id="KW-0378">Hydrolase</keyword>